<proteinExistence type="predicted"/>
<dbReference type="EMBL" id="JAOQAZ010000004">
    <property type="protein sequence ID" value="KAJ4267132.1"/>
    <property type="molecule type" value="Genomic_DNA"/>
</dbReference>
<feature type="region of interest" description="Disordered" evidence="1">
    <location>
        <begin position="39"/>
        <end position="62"/>
    </location>
</feature>
<gene>
    <name evidence="3" type="ORF">NW762_003231</name>
</gene>
<feature type="compositionally biased region" description="Basic and acidic residues" evidence="1">
    <location>
        <begin position="50"/>
        <end position="62"/>
    </location>
</feature>
<reference evidence="3" key="1">
    <citation type="submission" date="2022-09" db="EMBL/GenBank/DDBJ databases">
        <title>Fusarium specimens isolated from Avocado Roots.</title>
        <authorList>
            <person name="Stajich J."/>
            <person name="Roper C."/>
            <person name="Heimlech-Rivalta G."/>
        </authorList>
    </citation>
    <scope>NUCLEOTIDE SEQUENCE</scope>
    <source>
        <strain evidence="3">CF00136</strain>
    </source>
</reference>
<keyword evidence="2" id="KW-0732">Signal</keyword>
<feature type="signal peptide" evidence="2">
    <location>
        <begin position="1"/>
        <end position="20"/>
    </location>
</feature>
<evidence type="ECO:0000256" key="1">
    <source>
        <dbReference type="SAM" id="MobiDB-lite"/>
    </source>
</evidence>
<dbReference type="Proteomes" id="UP001152049">
    <property type="component" value="Unassembled WGS sequence"/>
</dbReference>
<protein>
    <submittedName>
        <fullName evidence="3">Uncharacterized protein</fullName>
    </submittedName>
</protein>
<sequence>MRFSLLTVLAGIAATQAAVAAPPSDGHLSAREHVVARAEEADYPGGKGWKRAEVDSPGGKDW</sequence>
<evidence type="ECO:0000313" key="3">
    <source>
        <dbReference type="EMBL" id="KAJ4267132.1"/>
    </source>
</evidence>
<evidence type="ECO:0000313" key="4">
    <source>
        <dbReference type="Proteomes" id="UP001152049"/>
    </source>
</evidence>
<evidence type="ECO:0000256" key="2">
    <source>
        <dbReference type="SAM" id="SignalP"/>
    </source>
</evidence>
<name>A0A9W8S7C3_9HYPO</name>
<comment type="caution">
    <text evidence="3">The sequence shown here is derived from an EMBL/GenBank/DDBJ whole genome shotgun (WGS) entry which is preliminary data.</text>
</comment>
<dbReference type="AlphaFoldDB" id="A0A9W8S7C3"/>
<feature type="chain" id="PRO_5040820353" evidence="2">
    <location>
        <begin position="21"/>
        <end position="62"/>
    </location>
</feature>
<accession>A0A9W8S7C3</accession>
<organism evidence="3 4">
    <name type="scientific">Fusarium torreyae</name>
    <dbReference type="NCBI Taxonomy" id="1237075"/>
    <lineage>
        <taxon>Eukaryota</taxon>
        <taxon>Fungi</taxon>
        <taxon>Dikarya</taxon>
        <taxon>Ascomycota</taxon>
        <taxon>Pezizomycotina</taxon>
        <taxon>Sordariomycetes</taxon>
        <taxon>Hypocreomycetidae</taxon>
        <taxon>Hypocreales</taxon>
        <taxon>Nectriaceae</taxon>
        <taxon>Fusarium</taxon>
    </lineage>
</organism>
<keyword evidence="4" id="KW-1185">Reference proteome</keyword>